<dbReference type="SMART" id="SM01045">
    <property type="entry name" value="BURP"/>
    <property type="match status" value="1"/>
</dbReference>
<feature type="domain" description="BURP" evidence="2">
    <location>
        <begin position="87"/>
        <end position="321"/>
    </location>
</feature>
<dbReference type="EMBL" id="LC081146">
    <property type="protein sequence ID" value="BAU67838.1"/>
    <property type="molecule type" value="mRNA"/>
</dbReference>
<dbReference type="PANTHER" id="PTHR31236">
    <property type="entry name" value="BURP DOMAIN PROTEIN USPL1-LIKE"/>
    <property type="match status" value="1"/>
</dbReference>
<gene>
    <name evidence="3" type="primary">OpBURP1</name>
</gene>
<dbReference type="Pfam" id="PF03181">
    <property type="entry name" value="BURP"/>
    <property type="match status" value="1"/>
</dbReference>
<organism evidence="3">
    <name type="scientific">Ophiorrhiza pumila</name>
    <dbReference type="NCBI Taxonomy" id="157934"/>
    <lineage>
        <taxon>Eukaryota</taxon>
        <taxon>Viridiplantae</taxon>
        <taxon>Streptophyta</taxon>
        <taxon>Embryophyta</taxon>
        <taxon>Tracheophyta</taxon>
        <taxon>Spermatophyta</taxon>
        <taxon>Magnoliopsida</taxon>
        <taxon>eudicotyledons</taxon>
        <taxon>Gunneridae</taxon>
        <taxon>Pentapetalae</taxon>
        <taxon>asterids</taxon>
        <taxon>lamiids</taxon>
        <taxon>Gentianales</taxon>
        <taxon>Rubiaceae</taxon>
        <taxon>Rubioideae</taxon>
        <taxon>Ophiorrhizeae</taxon>
        <taxon>Ophiorrhiza</taxon>
    </lineage>
</organism>
<dbReference type="PANTHER" id="PTHR31236:SF32">
    <property type="entry name" value="BURP DOMAIN PROTEIN USPL1-LIKE"/>
    <property type="match status" value="1"/>
</dbReference>
<dbReference type="AlphaFoldDB" id="A0A140KER1"/>
<feature type="chain" id="PRO_5007303169" description="BURP domain-containing protein" evidence="1">
    <location>
        <begin position="33"/>
        <end position="328"/>
    </location>
</feature>
<dbReference type="InterPro" id="IPR004873">
    <property type="entry name" value="BURP_dom"/>
</dbReference>
<keyword evidence="1" id="KW-0732">Signal</keyword>
<evidence type="ECO:0000259" key="2">
    <source>
        <dbReference type="PROSITE" id="PS51277"/>
    </source>
</evidence>
<feature type="signal peptide" evidence="1">
    <location>
        <begin position="1"/>
        <end position="32"/>
    </location>
</feature>
<evidence type="ECO:0000313" key="3">
    <source>
        <dbReference type="EMBL" id="BAU67838.1"/>
    </source>
</evidence>
<proteinExistence type="evidence at transcript level"/>
<accession>A0A140KER1</accession>
<evidence type="ECO:0000256" key="1">
    <source>
        <dbReference type="SAM" id="SignalP"/>
    </source>
</evidence>
<name>A0A140KER1_9GENT</name>
<sequence length="328" mass="36549">MDHKRIACGRTLIFHLLIVLGTCNFIPKETHALQVLQNLDVHYHGGGDDEATVHEVVQEKQKMDLHSSHSSSSSQMMNSVDPGLSIFFNLKDLKLGMKMAICLENEDSNPPLSSPYLLQTKKEADAIPFSLKQLPKILEYFSIPQGSRKAQVMENTLQECEIKPIEGETKFCATSYESLVDLAREILGFETNIQVLSTTIDYPTSSTNNVGKAIVHEYTIVQLPQQISAPKMISCHTMHYPYLIIHCHSQLGNGINRKGNRIYRTSLLGENGEKVEALAVCHMDTSLWNHDHASFRLLGIQPGTAPVCHFLPTQSFALLPSTTSSSIF</sequence>
<dbReference type="InterPro" id="IPR044816">
    <property type="entry name" value="BURP"/>
</dbReference>
<reference evidence="3" key="1">
    <citation type="submission" date="2015-09" db="EMBL/GenBank/DDBJ databases">
        <title>Transcription factors expressed in hairy roots of Ophiorrhiza pumila.</title>
        <authorList>
            <person name="Yamazaki M."/>
        </authorList>
    </citation>
    <scope>NUCLEOTIDE SEQUENCE</scope>
    <source>
        <tissue evidence="3">Hairy roots</tissue>
    </source>
</reference>
<protein>
    <recommendedName>
        <fullName evidence="2">BURP domain-containing protein</fullName>
    </recommendedName>
</protein>
<dbReference type="PROSITE" id="PS51277">
    <property type="entry name" value="BURP"/>
    <property type="match status" value="1"/>
</dbReference>